<evidence type="ECO:0000256" key="1">
    <source>
        <dbReference type="SAM" id="Coils"/>
    </source>
</evidence>
<dbReference type="GO" id="GO:0016460">
    <property type="term" value="C:myosin II complex"/>
    <property type="evidence" value="ECO:0007669"/>
    <property type="project" value="TreeGrafter"/>
</dbReference>
<dbReference type="EMBL" id="UYYG01001158">
    <property type="protein sequence ID" value="VDN57020.1"/>
    <property type="molecule type" value="Genomic_DNA"/>
</dbReference>
<feature type="coiled-coil region" evidence="1">
    <location>
        <begin position="338"/>
        <end position="432"/>
    </location>
</feature>
<proteinExistence type="predicted"/>
<sequence length="541" mass="63726">MKAEIKRNEELMEVMDKRFDEQHAKIMWKEKYEKEYEYGLELNKKAEALGEIVDEYEKKLRNLEENSAKEAQQISKLKNEISSLNEKNSRNIQTIRELRENLSEFDEKCQKFDSILLSEKKAYREAEKRNEELVSEMEHLKEKTQKIMINLENLKEICGEKDQQIKKLHDQLANCMEKAEINVGEMKKIHKQSKDEMQNRMDELRKKCQKLEAENRLQRVKLDSIDRESSVESDYGDFITVISNFPILRIYFSNSSFFVVSGRQSRLGSRQYSSSSIGSFSSIRTMSRRTTEPDTKNFAEKYSPGFRSPSIFSSSYHSEVQALSRSSSQSYIANERKISQLERQLLSSNTDIQILKREIDVYKSTLSQSEKDRELLNQKLRTLTATCTTLENSLTEEAEKGHEVEMKLKKTQNELDALKEKYERSIEESKNELLDERFPTVFKSFQPRFIFPYLYTFQVARLESIRKTHEAYGETWEHQYRKAAVELESLRDENAMLKTKIRRQYRQIELLTQQTKIEADVTFLEKKMGLDNSVQGEAEAH</sequence>
<gene>
    <name evidence="2" type="ORF">DME_LOCUS6993</name>
</gene>
<dbReference type="Proteomes" id="UP000038040">
    <property type="component" value="Unplaced"/>
</dbReference>
<dbReference type="GO" id="GO:0000146">
    <property type="term" value="F:microfilament motor activity"/>
    <property type="evidence" value="ECO:0007669"/>
    <property type="project" value="TreeGrafter"/>
</dbReference>
<name>A0A158Q3L1_DRAME</name>
<reference evidence="2 4" key="2">
    <citation type="submission" date="2018-11" db="EMBL/GenBank/DDBJ databases">
        <authorList>
            <consortium name="Pathogen Informatics"/>
        </authorList>
    </citation>
    <scope>NUCLEOTIDE SEQUENCE [LARGE SCALE GENOMIC DNA]</scope>
</reference>
<reference evidence="5" key="1">
    <citation type="submission" date="2016-04" db="UniProtKB">
        <authorList>
            <consortium name="WormBaseParasite"/>
        </authorList>
    </citation>
    <scope>IDENTIFICATION</scope>
</reference>
<dbReference type="AlphaFoldDB" id="A0A158Q3L1"/>
<feature type="coiled-coil region" evidence="1">
    <location>
        <begin position="480"/>
        <end position="507"/>
    </location>
</feature>
<dbReference type="PANTHER" id="PTHR45615">
    <property type="entry name" value="MYOSIN HEAVY CHAIN, NON-MUSCLE"/>
    <property type="match status" value="1"/>
</dbReference>
<dbReference type="STRING" id="318479.A0A158Q3L1"/>
<dbReference type="GO" id="GO:0005737">
    <property type="term" value="C:cytoplasm"/>
    <property type="evidence" value="ECO:0007669"/>
    <property type="project" value="TreeGrafter"/>
</dbReference>
<dbReference type="GO" id="GO:0051015">
    <property type="term" value="F:actin filament binding"/>
    <property type="evidence" value="ECO:0007669"/>
    <property type="project" value="TreeGrafter"/>
</dbReference>
<evidence type="ECO:0000313" key="5">
    <source>
        <dbReference type="WBParaSite" id="DME_0000263301-mRNA-1"/>
    </source>
</evidence>
<protein>
    <submittedName>
        <fullName evidence="5">Girdin</fullName>
    </submittedName>
</protein>
<dbReference type="Gene3D" id="1.10.287.1490">
    <property type="match status" value="1"/>
</dbReference>
<dbReference type="GO" id="GO:0032982">
    <property type="term" value="C:myosin filament"/>
    <property type="evidence" value="ECO:0007669"/>
    <property type="project" value="TreeGrafter"/>
</dbReference>
<evidence type="ECO:0000313" key="2">
    <source>
        <dbReference type="EMBL" id="VDN57020.1"/>
    </source>
</evidence>
<dbReference type="Proteomes" id="UP000274756">
    <property type="component" value="Unassembled WGS sequence"/>
</dbReference>
<organism evidence="3 5">
    <name type="scientific">Dracunculus medinensis</name>
    <name type="common">Guinea worm</name>
    <dbReference type="NCBI Taxonomy" id="318479"/>
    <lineage>
        <taxon>Eukaryota</taxon>
        <taxon>Metazoa</taxon>
        <taxon>Ecdysozoa</taxon>
        <taxon>Nematoda</taxon>
        <taxon>Chromadorea</taxon>
        <taxon>Rhabditida</taxon>
        <taxon>Spirurina</taxon>
        <taxon>Dracunculoidea</taxon>
        <taxon>Dracunculidae</taxon>
        <taxon>Dracunculus</taxon>
    </lineage>
</organism>
<evidence type="ECO:0000313" key="4">
    <source>
        <dbReference type="Proteomes" id="UP000274756"/>
    </source>
</evidence>
<dbReference type="OrthoDB" id="312459at2759"/>
<dbReference type="WBParaSite" id="DME_0000263301-mRNA-1">
    <property type="protein sequence ID" value="DME_0000263301-mRNA-1"/>
    <property type="gene ID" value="DME_0000263301"/>
</dbReference>
<dbReference type="SUPFAM" id="SSF90257">
    <property type="entry name" value="Myosin rod fragments"/>
    <property type="match status" value="1"/>
</dbReference>
<keyword evidence="1" id="KW-0175">Coiled coil</keyword>
<dbReference type="PANTHER" id="PTHR45615:SF40">
    <property type="entry name" value="MYOSIN HEAVY CHAIN, NON-MUSCLE"/>
    <property type="match status" value="1"/>
</dbReference>
<accession>A0A158Q3L1</accession>
<keyword evidence="4" id="KW-1185">Reference proteome</keyword>
<feature type="coiled-coil region" evidence="1">
    <location>
        <begin position="46"/>
        <end position="228"/>
    </location>
</feature>
<evidence type="ECO:0000313" key="3">
    <source>
        <dbReference type="Proteomes" id="UP000038040"/>
    </source>
</evidence>